<sequence>MEDRAAKVGALIGARDSGCHLHAPNERVLFSEPRNTVVAWCAFAEEYAAGFRSRGGTATAG</sequence>
<proteinExistence type="predicted"/>
<evidence type="ECO:0000313" key="1">
    <source>
        <dbReference type="EMBL" id="XDQ00354.1"/>
    </source>
</evidence>
<reference evidence="1" key="1">
    <citation type="submission" date="2024-07" db="EMBL/GenBank/DDBJ databases">
        <authorList>
            <person name="Yu S.T."/>
        </authorList>
    </citation>
    <scope>NUCLEOTIDE SEQUENCE</scope>
    <source>
        <strain evidence="1">R08</strain>
    </source>
</reference>
<protein>
    <submittedName>
        <fullName evidence="1">Uncharacterized protein</fullName>
    </submittedName>
</protein>
<dbReference type="EMBL" id="CP163431">
    <property type="protein sequence ID" value="XDQ00354.1"/>
    <property type="molecule type" value="Genomic_DNA"/>
</dbReference>
<dbReference type="AlphaFoldDB" id="A0AB39M3A4"/>
<dbReference type="RefSeq" id="WP_369187150.1">
    <property type="nucleotide sequence ID" value="NZ_CP163431.1"/>
</dbReference>
<name>A0AB39M3A4_9ACTN</name>
<gene>
    <name evidence="1" type="ORF">AB5J58_09265</name>
</gene>
<organism evidence="1">
    <name type="scientific">Streptomyces sp. R08</name>
    <dbReference type="NCBI Taxonomy" id="3238624"/>
    <lineage>
        <taxon>Bacteria</taxon>
        <taxon>Bacillati</taxon>
        <taxon>Actinomycetota</taxon>
        <taxon>Actinomycetes</taxon>
        <taxon>Kitasatosporales</taxon>
        <taxon>Streptomycetaceae</taxon>
        <taxon>Streptomyces</taxon>
    </lineage>
</organism>
<accession>A0AB39M3A4</accession>